<reference evidence="2" key="3">
    <citation type="submission" date="2014-01" db="EMBL/GenBank/DDBJ databases">
        <title>Evolution of pathogenesis and genome organization in the Tremellales.</title>
        <authorList>
            <person name="Cuomo C."/>
            <person name="Litvintseva A."/>
            <person name="Heitman J."/>
            <person name="Chen Y."/>
            <person name="Sun S."/>
            <person name="Springer D."/>
            <person name="Dromer F."/>
            <person name="Young S."/>
            <person name="Zeng Q."/>
            <person name="Chapman S."/>
            <person name="Gujja S."/>
            <person name="Saif S."/>
            <person name="Birren B."/>
        </authorList>
    </citation>
    <scope>NUCLEOTIDE SEQUENCE</scope>
    <source>
        <strain evidence="2">CBS 10118</strain>
    </source>
</reference>
<dbReference type="EMBL" id="KI894024">
    <property type="protein sequence ID" value="OCF22881.1"/>
    <property type="molecule type" value="Genomic_DNA"/>
</dbReference>
<proteinExistence type="predicted"/>
<feature type="compositionally biased region" description="Basic and acidic residues" evidence="1">
    <location>
        <begin position="61"/>
        <end position="78"/>
    </location>
</feature>
<keyword evidence="4" id="KW-1185">Reference proteome</keyword>
<reference evidence="3" key="2">
    <citation type="submission" date="2013-07" db="EMBL/GenBank/DDBJ databases">
        <authorList>
            <consortium name="The Broad Institute Genome Sequencing Platform"/>
            <person name="Cuomo C."/>
            <person name="Litvintseva A."/>
            <person name="Chen Y."/>
            <person name="Heitman J."/>
            <person name="Sun S."/>
            <person name="Springer D."/>
            <person name="Dromer F."/>
            <person name="Young S.K."/>
            <person name="Zeng Q."/>
            <person name="Gargeya S."/>
            <person name="Fitzgerald M."/>
            <person name="Abouelleil A."/>
            <person name="Alvarado L."/>
            <person name="Berlin A.M."/>
            <person name="Chapman S.B."/>
            <person name="Dewar J."/>
            <person name="Goldberg J."/>
            <person name="Griggs A."/>
            <person name="Gujja S."/>
            <person name="Hansen M."/>
            <person name="Howarth C."/>
            <person name="Imamovic A."/>
            <person name="Larimer J."/>
            <person name="McCowan C."/>
            <person name="Murphy C."/>
            <person name="Pearson M."/>
            <person name="Priest M."/>
            <person name="Roberts A."/>
            <person name="Saif S."/>
            <person name="Shea T."/>
            <person name="Sykes S."/>
            <person name="Wortman J."/>
            <person name="Nusbaum C."/>
            <person name="Birren B."/>
        </authorList>
    </citation>
    <scope>NUCLEOTIDE SEQUENCE</scope>
    <source>
        <strain evidence="3">CBS 10118</strain>
    </source>
</reference>
<protein>
    <submittedName>
        <fullName evidence="2">Uncharacterized protein</fullName>
    </submittedName>
</protein>
<dbReference type="Proteomes" id="UP000092730">
    <property type="component" value="Chromosome 7"/>
</dbReference>
<reference evidence="2" key="1">
    <citation type="submission" date="2013-07" db="EMBL/GenBank/DDBJ databases">
        <title>The Genome Sequence of Cryptococcus bestiolae CBS10118.</title>
        <authorList>
            <consortium name="The Broad Institute Genome Sequencing Platform"/>
            <person name="Cuomo C."/>
            <person name="Litvintseva A."/>
            <person name="Chen Y."/>
            <person name="Heitman J."/>
            <person name="Sun S."/>
            <person name="Springer D."/>
            <person name="Dromer F."/>
            <person name="Young S.K."/>
            <person name="Zeng Q."/>
            <person name="Gargeya S."/>
            <person name="Fitzgerald M."/>
            <person name="Abouelleil A."/>
            <person name="Alvarado L."/>
            <person name="Berlin A.M."/>
            <person name="Chapman S.B."/>
            <person name="Dewar J."/>
            <person name="Goldberg J."/>
            <person name="Griggs A."/>
            <person name="Gujja S."/>
            <person name="Hansen M."/>
            <person name="Howarth C."/>
            <person name="Imamovic A."/>
            <person name="Larimer J."/>
            <person name="McCowan C."/>
            <person name="Murphy C."/>
            <person name="Pearson M."/>
            <person name="Priest M."/>
            <person name="Roberts A."/>
            <person name="Saif S."/>
            <person name="Shea T."/>
            <person name="Sykes S."/>
            <person name="Wortman J."/>
            <person name="Nusbaum C."/>
            <person name="Birren B."/>
        </authorList>
    </citation>
    <scope>NUCLEOTIDE SEQUENCE [LARGE SCALE GENOMIC DNA]</scope>
    <source>
        <strain evidence="2">CBS 10118</strain>
    </source>
</reference>
<dbReference type="AlphaFoldDB" id="A0A1B9FVV3"/>
<accession>A0A1B9FVV3</accession>
<gene>
    <name evidence="2" type="ORF">I302_07228</name>
    <name evidence="3" type="ORF">I302_108398</name>
</gene>
<evidence type="ECO:0000313" key="3">
    <source>
        <dbReference type="EMBL" id="WVW86354.1"/>
    </source>
</evidence>
<dbReference type="GeneID" id="30211627"/>
<evidence type="ECO:0000256" key="1">
    <source>
        <dbReference type="SAM" id="MobiDB-lite"/>
    </source>
</evidence>
<reference evidence="3" key="4">
    <citation type="submission" date="2024-02" db="EMBL/GenBank/DDBJ databases">
        <title>Comparative genomics of Cryptococcus and Kwoniella reveals pathogenesis evolution and contrasting modes of karyotype evolution via chromosome fusion or intercentromeric recombination.</title>
        <authorList>
            <person name="Coelho M.A."/>
            <person name="David-Palma M."/>
            <person name="Shea T."/>
            <person name="Bowers K."/>
            <person name="McGinley-Smith S."/>
            <person name="Mohammad A.W."/>
            <person name="Gnirke A."/>
            <person name="Yurkov A.M."/>
            <person name="Nowrousian M."/>
            <person name="Sun S."/>
            <person name="Cuomo C.A."/>
            <person name="Heitman J."/>
        </authorList>
    </citation>
    <scope>NUCLEOTIDE SEQUENCE</scope>
    <source>
        <strain evidence="3">CBS 10118</strain>
    </source>
</reference>
<name>A0A1B9FVV3_9TREE</name>
<feature type="compositionally biased region" description="Basic and acidic residues" evidence="1">
    <location>
        <begin position="42"/>
        <end position="54"/>
    </location>
</feature>
<organism evidence="2">
    <name type="scientific">Kwoniella bestiolae CBS 10118</name>
    <dbReference type="NCBI Taxonomy" id="1296100"/>
    <lineage>
        <taxon>Eukaryota</taxon>
        <taxon>Fungi</taxon>
        <taxon>Dikarya</taxon>
        <taxon>Basidiomycota</taxon>
        <taxon>Agaricomycotina</taxon>
        <taxon>Tremellomycetes</taxon>
        <taxon>Tremellales</taxon>
        <taxon>Cryptococcaceae</taxon>
        <taxon>Kwoniella</taxon>
    </lineage>
</organism>
<dbReference type="EMBL" id="CP144547">
    <property type="protein sequence ID" value="WVW86354.1"/>
    <property type="molecule type" value="Genomic_DNA"/>
</dbReference>
<dbReference type="OrthoDB" id="2564016at2759"/>
<evidence type="ECO:0000313" key="2">
    <source>
        <dbReference type="EMBL" id="OCF22881.1"/>
    </source>
</evidence>
<dbReference type="KEGG" id="kbi:30211627"/>
<dbReference type="RefSeq" id="XP_019043951.1">
    <property type="nucleotide sequence ID" value="XM_019193828.1"/>
</dbReference>
<dbReference type="VEuPathDB" id="FungiDB:I302_07228"/>
<evidence type="ECO:0000313" key="4">
    <source>
        <dbReference type="Proteomes" id="UP000092730"/>
    </source>
</evidence>
<sequence>MIRSNPTAIPIRANDIKLLQSEIDKRKAAKEAAQPQAQTQVKPDEVNKKQKPAGDEVFGLGDERRDRQGRSVADRIGL</sequence>
<feature type="region of interest" description="Disordered" evidence="1">
    <location>
        <begin position="27"/>
        <end position="78"/>
    </location>
</feature>